<gene>
    <name evidence="2" type="ORF">KKC1_10670</name>
</gene>
<dbReference type="AlphaFoldDB" id="A0A1Z5HQV1"/>
<reference evidence="3" key="1">
    <citation type="journal article" date="2017" name="Appl. Environ. Microbiol.">
        <title>Genomic analysis of Calderihabitans maritimus KKC1, a thermophilic hydrogenogenic carboxydotrophic bacterium isolated from marine sediment.</title>
        <authorList>
            <person name="Omae K."/>
            <person name="Yoneda Y."/>
            <person name="Fukuyama Y."/>
            <person name="Yoshida T."/>
            <person name="Sako Y."/>
        </authorList>
    </citation>
    <scope>NUCLEOTIDE SEQUENCE [LARGE SCALE GENOMIC DNA]</scope>
    <source>
        <strain evidence="3">KKC1</strain>
    </source>
</reference>
<dbReference type="GO" id="GO:0006313">
    <property type="term" value="P:DNA transposition"/>
    <property type="evidence" value="ECO:0007669"/>
    <property type="project" value="InterPro"/>
</dbReference>
<dbReference type="InterPro" id="IPR002559">
    <property type="entry name" value="Transposase_11"/>
</dbReference>
<dbReference type="GO" id="GO:0003677">
    <property type="term" value="F:DNA binding"/>
    <property type="evidence" value="ECO:0007669"/>
    <property type="project" value="InterPro"/>
</dbReference>
<protein>
    <submittedName>
        <fullName evidence="2">Transposase IS4 family protein</fullName>
    </submittedName>
</protein>
<feature type="non-terminal residue" evidence="2">
    <location>
        <position position="1"/>
    </location>
</feature>
<accession>A0A1Z5HQV1</accession>
<proteinExistence type="predicted"/>
<dbReference type="GO" id="GO:0004803">
    <property type="term" value="F:transposase activity"/>
    <property type="evidence" value="ECO:0007669"/>
    <property type="project" value="InterPro"/>
</dbReference>
<feature type="non-terminal residue" evidence="2">
    <location>
        <position position="69"/>
    </location>
</feature>
<dbReference type="OrthoDB" id="9767746at2"/>
<dbReference type="RefSeq" id="WP_143288674.1">
    <property type="nucleotide sequence ID" value="NZ_BDGJ01000038.1"/>
</dbReference>
<dbReference type="Pfam" id="PF01609">
    <property type="entry name" value="DDE_Tnp_1"/>
    <property type="match status" value="1"/>
</dbReference>
<keyword evidence="3" id="KW-1185">Reference proteome</keyword>
<name>A0A1Z5HQV1_9FIRM</name>
<evidence type="ECO:0000259" key="1">
    <source>
        <dbReference type="Pfam" id="PF01609"/>
    </source>
</evidence>
<sequence length="69" mass="8256">RTNTTLPASEVALAYKQLWMVERAFREMKCTLKLRPMYHWTESRIRGHIMVCFLAFYLEMALRQMLSSV</sequence>
<comment type="caution">
    <text evidence="2">The sequence shown here is derived from an EMBL/GenBank/DDBJ whole genome shotgun (WGS) entry which is preliminary data.</text>
</comment>
<evidence type="ECO:0000313" key="3">
    <source>
        <dbReference type="Proteomes" id="UP000197032"/>
    </source>
</evidence>
<dbReference type="InterPro" id="IPR012337">
    <property type="entry name" value="RNaseH-like_sf"/>
</dbReference>
<dbReference type="EMBL" id="BDGJ01000038">
    <property type="protein sequence ID" value="GAW91906.1"/>
    <property type="molecule type" value="Genomic_DNA"/>
</dbReference>
<feature type="domain" description="Transposase IS4-like" evidence="1">
    <location>
        <begin position="3"/>
        <end position="56"/>
    </location>
</feature>
<organism evidence="2 3">
    <name type="scientific">Calderihabitans maritimus</name>
    <dbReference type="NCBI Taxonomy" id="1246530"/>
    <lineage>
        <taxon>Bacteria</taxon>
        <taxon>Bacillati</taxon>
        <taxon>Bacillota</taxon>
        <taxon>Clostridia</taxon>
        <taxon>Neomoorellales</taxon>
        <taxon>Calderihabitantaceae</taxon>
        <taxon>Calderihabitans</taxon>
    </lineage>
</organism>
<evidence type="ECO:0000313" key="2">
    <source>
        <dbReference type="EMBL" id="GAW91906.1"/>
    </source>
</evidence>
<dbReference type="Proteomes" id="UP000197032">
    <property type="component" value="Unassembled WGS sequence"/>
</dbReference>
<dbReference type="SUPFAM" id="SSF53098">
    <property type="entry name" value="Ribonuclease H-like"/>
    <property type="match status" value="1"/>
</dbReference>